<organism evidence="2 3">
    <name type="scientific">Flavobacterium anhuiense</name>
    <dbReference type="NCBI Taxonomy" id="459526"/>
    <lineage>
        <taxon>Bacteria</taxon>
        <taxon>Pseudomonadati</taxon>
        <taxon>Bacteroidota</taxon>
        <taxon>Flavobacteriia</taxon>
        <taxon>Flavobacteriales</taxon>
        <taxon>Flavobacteriaceae</taxon>
        <taxon>Flavobacterium</taxon>
    </lineage>
</organism>
<reference evidence="2 3" key="1">
    <citation type="submission" date="2016-10" db="EMBL/GenBank/DDBJ databases">
        <authorList>
            <person name="Varghese N."/>
            <person name="Submissions S."/>
        </authorList>
    </citation>
    <scope>NUCLEOTIDE SEQUENCE [LARGE SCALE GENOMIC DNA]</scope>
    <source>
        <strain evidence="2 3">CGMCC 1.6859</strain>
    </source>
</reference>
<keyword evidence="3" id="KW-1185">Reference proteome</keyword>
<name>A0ABY0M1B7_9FLAO</name>
<comment type="caution">
    <text evidence="2">The sequence shown here is derived from an EMBL/GenBank/DDBJ whole genome shotgun (WGS) entry which is preliminary data.</text>
</comment>
<evidence type="ECO:0000256" key="1">
    <source>
        <dbReference type="SAM" id="MobiDB-lite"/>
    </source>
</evidence>
<dbReference type="EMBL" id="FMVC01000007">
    <property type="protein sequence ID" value="SCY90457.1"/>
    <property type="molecule type" value="Genomic_DNA"/>
</dbReference>
<protein>
    <submittedName>
        <fullName evidence="2">Uncharacterized protein</fullName>
    </submittedName>
</protein>
<proteinExistence type="predicted"/>
<evidence type="ECO:0000313" key="3">
    <source>
        <dbReference type="Proteomes" id="UP000199307"/>
    </source>
</evidence>
<sequence length="51" mass="5914">MFTNEQTIYLMRNNKNTNIHLINLESNRFSPYSPTGHSNQKCQTTKPSAIE</sequence>
<dbReference type="Proteomes" id="UP000199307">
    <property type="component" value="Unassembled WGS sequence"/>
</dbReference>
<evidence type="ECO:0000313" key="2">
    <source>
        <dbReference type="EMBL" id="SCY90457.1"/>
    </source>
</evidence>
<accession>A0ABY0M1B7</accession>
<feature type="region of interest" description="Disordered" evidence="1">
    <location>
        <begin position="28"/>
        <end position="51"/>
    </location>
</feature>
<gene>
    <name evidence="2" type="ORF">SAMN02927916_3936</name>
</gene>